<gene>
    <name evidence="1" type="ORF">SI7747_04004750</name>
</gene>
<organism evidence="1">
    <name type="scientific">Spirodela intermedia</name>
    <name type="common">Intermediate duckweed</name>
    <dbReference type="NCBI Taxonomy" id="51605"/>
    <lineage>
        <taxon>Eukaryota</taxon>
        <taxon>Viridiplantae</taxon>
        <taxon>Streptophyta</taxon>
        <taxon>Embryophyta</taxon>
        <taxon>Tracheophyta</taxon>
        <taxon>Spermatophyta</taxon>
        <taxon>Magnoliopsida</taxon>
        <taxon>Liliopsida</taxon>
        <taxon>Araceae</taxon>
        <taxon>Lemnoideae</taxon>
        <taxon>Spirodela</taxon>
    </lineage>
</organism>
<proteinExistence type="predicted"/>
<keyword evidence="2" id="KW-1185">Reference proteome</keyword>
<dbReference type="AlphaFoldDB" id="A0A7I8IKN5"/>
<dbReference type="Proteomes" id="UP001189122">
    <property type="component" value="Unassembled WGS sequence"/>
</dbReference>
<protein>
    <submittedName>
        <fullName evidence="1">Uncharacterized protein</fullName>
    </submittedName>
</protein>
<name>A0A7I8IKN5_SPIIN</name>
<accession>A0A7I8IKN5</accession>
<sequence length="35" mass="4145">MFDNSWALSSNLKRKSKRIVPNICIVFQITTFRMV</sequence>
<dbReference type="EMBL" id="LR743591">
    <property type="protein sequence ID" value="CAA2618583.1"/>
    <property type="molecule type" value="Genomic_DNA"/>
</dbReference>
<dbReference type="EMBL" id="CACRZD030000004">
    <property type="protein sequence ID" value="CAA6658303.1"/>
    <property type="molecule type" value="Genomic_DNA"/>
</dbReference>
<evidence type="ECO:0000313" key="1">
    <source>
        <dbReference type="EMBL" id="CAA2618583.1"/>
    </source>
</evidence>
<evidence type="ECO:0000313" key="2">
    <source>
        <dbReference type="Proteomes" id="UP001189122"/>
    </source>
</evidence>
<reference evidence="1 2" key="1">
    <citation type="submission" date="2019-12" db="EMBL/GenBank/DDBJ databases">
        <authorList>
            <person name="Scholz U."/>
            <person name="Mascher M."/>
            <person name="Fiebig A."/>
        </authorList>
    </citation>
    <scope>NUCLEOTIDE SEQUENCE</scope>
</reference>